<feature type="transmembrane region" description="Helical" evidence="1">
    <location>
        <begin position="199"/>
        <end position="220"/>
    </location>
</feature>
<dbReference type="Proteomes" id="UP000316316">
    <property type="component" value="Unassembled WGS sequence"/>
</dbReference>
<reference evidence="2 3" key="1">
    <citation type="submission" date="2017-10" db="EMBL/GenBank/DDBJ databases">
        <title>FDA dAtabase for Regulatory Grade micrObial Sequences (FDA-ARGOS): Supporting development and validation of Infectious Disease Dx tests.</title>
        <authorList>
            <person name="Campos J."/>
            <person name="Goldberg B."/>
            <person name="Tallon L.J."/>
            <person name="Sadzewicz L."/>
            <person name="Sengamalay N."/>
            <person name="Ott S."/>
            <person name="Godinez A."/>
            <person name="Nagaraj S."/>
            <person name="Vyas G."/>
            <person name="Aluvathingal J."/>
            <person name="Nadendla S."/>
            <person name="Geyer C."/>
            <person name="Nandy P."/>
            <person name="Hobson J."/>
            <person name="Sichtig H."/>
        </authorList>
    </citation>
    <scope>NUCLEOTIDE SEQUENCE [LARGE SCALE GENOMIC DNA]</scope>
    <source>
        <strain evidence="2 3">FDAARGOS_185</strain>
    </source>
</reference>
<protein>
    <submittedName>
        <fullName evidence="2">ABC transporter permease</fullName>
    </submittedName>
</protein>
<accession>A0A8B5W4N2</accession>
<keyword evidence="1" id="KW-0812">Transmembrane</keyword>
<feature type="transmembrane region" description="Helical" evidence="1">
    <location>
        <begin position="324"/>
        <end position="347"/>
    </location>
</feature>
<comment type="caution">
    <text evidence="2">The sequence shown here is derived from an EMBL/GenBank/DDBJ whole genome shotgun (WGS) entry which is preliminary data.</text>
</comment>
<feature type="transmembrane region" description="Helical" evidence="1">
    <location>
        <begin position="282"/>
        <end position="303"/>
    </location>
</feature>
<organism evidence="2 3">
    <name type="scientific">Enterococcus avium</name>
    <name type="common">Streptococcus avium</name>
    <dbReference type="NCBI Taxonomy" id="33945"/>
    <lineage>
        <taxon>Bacteria</taxon>
        <taxon>Bacillati</taxon>
        <taxon>Bacillota</taxon>
        <taxon>Bacilli</taxon>
        <taxon>Lactobacillales</taxon>
        <taxon>Enterococcaceae</taxon>
        <taxon>Enterococcus</taxon>
    </lineage>
</organism>
<feature type="transmembrane region" description="Helical" evidence="1">
    <location>
        <begin position="116"/>
        <end position="136"/>
    </location>
</feature>
<keyword evidence="1" id="KW-0472">Membrane</keyword>
<feature type="transmembrane region" description="Helical" evidence="1">
    <location>
        <begin position="227"/>
        <end position="244"/>
    </location>
</feature>
<evidence type="ECO:0000256" key="1">
    <source>
        <dbReference type="SAM" id="Phobius"/>
    </source>
</evidence>
<dbReference type="EMBL" id="PDXQ01000001">
    <property type="protein sequence ID" value="TRZ34277.1"/>
    <property type="molecule type" value="Genomic_DNA"/>
</dbReference>
<dbReference type="RefSeq" id="WP_144324992.1">
    <property type="nucleotide sequence ID" value="NZ_JAJCJG010000009.1"/>
</dbReference>
<keyword evidence="1" id="KW-1133">Transmembrane helix</keyword>
<feature type="transmembrane region" description="Helical" evidence="1">
    <location>
        <begin position="367"/>
        <end position="387"/>
    </location>
</feature>
<proteinExistence type="predicted"/>
<evidence type="ECO:0000313" key="2">
    <source>
        <dbReference type="EMBL" id="TRZ34277.1"/>
    </source>
</evidence>
<gene>
    <name evidence="2" type="ORF">AUF17_09405</name>
</gene>
<evidence type="ECO:0000313" key="3">
    <source>
        <dbReference type="Proteomes" id="UP000316316"/>
    </source>
</evidence>
<name>A0A8B5W4N2_ENTAV</name>
<dbReference type="AlphaFoldDB" id="A0A8B5W4N2"/>
<sequence length="403" mass="46703">MIRSIFVERYKKALIAACLLVIGLSVCTALVQNNQWKNLYNNPSSRIDFESNRNEYTYYDEGEMDFVPYKSYKEYRDATLLFYNVYSGYSDFSIKTMSKAENYSNRIPYSSSVGHFYIGLSLLLIVPLLGFLLFFIDQKTGFNQFLFSLPLSRKDLFKSKIIYVAIPFLLSILVGQSLYACLIHTLIPAPYMNATLGQLFISVLSNFCLLLIMFCSSAFIGAMVGNIIFGPLTWIVYWCLMNLLPKAVYSLGNIIYTANTINHKSFSETLFVFSVGKMGGHWWINLIFIISSILLLFWCYKHYQTLSLENDTNYLLYKKARWPIWMIMTVFTSFILNMTFFNSWMFFLSKRIYEQTDISIVKPVLTTFSVTLIVACICGIIVFFADITKNLSRFFNKLTHQTR</sequence>
<feature type="transmembrane region" description="Helical" evidence="1">
    <location>
        <begin position="161"/>
        <end position="187"/>
    </location>
</feature>